<organism evidence="1 2">
    <name type="scientific">Potamilus streckersoni</name>
    <dbReference type="NCBI Taxonomy" id="2493646"/>
    <lineage>
        <taxon>Eukaryota</taxon>
        <taxon>Metazoa</taxon>
        <taxon>Spiralia</taxon>
        <taxon>Lophotrochozoa</taxon>
        <taxon>Mollusca</taxon>
        <taxon>Bivalvia</taxon>
        <taxon>Autobranchia</taxon>
        <taxon>Heteroconchia</taxon>
        <taxon>Palaeoheterodonta</taxon>
        <taxon>Unionida</taxon>
        <taxon>Unionoidea</taxon>
        <taxon>Unionidae</taxon>
        <taxon>Ambleminae</taxon>
        <taxon>Lampsilini</taxon>
        <taxon>Potamilus</taxon>
    </lineage>
</organism>
<reference evidence="1" key="1">
    <citation type="journal article" date="2021" name="Genome Biol. Evol.">
        <title>A High-Quality Reference Genome for a Parasitic Bivalve with Doubly Uniparental Inheritance (Bivalvia: Unionida).</title>
        <authorList>
            <person name="Smith C.H."/>
        </authorList>
    </citation>
    <scope>NUCLEOTIDE SEQUENCE</scope>
    <source>
        <strain evidence="1">CHS0354</strain>
    </source>
</reference>
<evidence type="ECO:0000313" key="2">
    <source>
        <dbReference type="Proteomes" id="UP001195483"/>
    </source>
</evidence>
<sequence>MARCSANFPECCMSVSNPIQFGQAETKAEQVFVYQLVKTLKIRPESRPTYKDLLREGDLVKKVESVILSGALPKEQPHRNH</sequence>
<dbReference type="Proteomes" id="UP001195483">
    <property type="component" value="Unassembled WGS sequence"/>
</dbReference>
<keyword evidence="2" id="KW-1185">Reference proteome</keyword>
<protein>
    <submittedName>
        <fullName evidence="1">Uncharacterized protein</fullName>
    </submittedName>
</protein>
<reference evidence="1" key="3">
    <citation type="submission" date="2023-05" db="EMBL/GenBank/DDBJ databases">
        <authorList>
            <person name="Smith C.H."/>
        </authorList>
    </citation>
    <scope>NUCLEOTIDE SEQUENCE</scope>
    <source>
        <strain evidence="1">CHS0354</strain>
        <tissue evidence="1">Mantle</tissue>
    </source>
</reference>
<proteinExistence type="predicted"/>
<evidence type="ECO:0000313" key="1">
    <source>
        <dbReference type="EMBL" id="KAK3603352.1"/>
    </source>
</evidence>
<name>A0AAE0T3Y4_9BIVA</name>
<gene>
    <name evidence="1" type="ORF">CHS0354_025957</name>
</gene>
<dbReference type="EMBL" id="JAEAOA010001549">
    <property type="protein sequence ID" value="KAK3603352.1"/>
    <property type="molecule type" value="Genomic_DNA"/>
</dbReference>
<comment type="caution">
    <text evidence="1">The sequence shown here is derived from an EMBL/GenBank/DDBJ whole genome shotgun (WGS) entry which is preliminary data.</text>
</comment>
<reference evidence="1" key="2">
    <citation type="journal article" date="2021" name="Genome Biol. Evol.">
        <title>Developing a high-quality reference genome for a parasitic bivalve with doubly uniparental inheritance (Bivalvia: Unionida).</title>
        <authorList>
            <person name="Smith C.H."/>
        </authorList>
    </citation>
    <scope>NUCLEOTIDE SEQUENCE</scope>
    <source>
        <strain evidence="1">CHS0354</strain>
        <tissue evidence="1">Mantle</tissue>
    </source>
</reference>
<dbReference type="AlphaFoldDB" id="A0AAE0T3Y4"/>
<accession>A0AAE0T3Y4</accession>